<keyword evidence="1" id="KW-0472">Membrane</keyword>
<protein>
    <recommendedName>
        <fullName evidence="4">DUF4129 domain-containing protein</fullName>
    </recommendedName>
</protein>
<dbReference type="Proteomes" id="UP000450676">
    <property type="component" value="Unassembled WGS sequence"/>
</dbReference>
<feature type="transmembrane region" description="Helical" evidence="1">
    <location>
        <begin position="40"/>
        <end position="65"/>
    </location>
</feature>
<feature type="transmembrane region" description="Helical" evidence="1">
    <location>
        <begin position="200"/>
        <end position="228"/>
    </location>
</feature>
<dbReference type="EMBL" id="WWCU01000048">
    <property type="protein sequence ID" value="MYN10912.1"/>
    <property type="molecule type" value="Genomic_DNA"/>
</dbReference>
<reference evidence="2 3" key="1">
    <citation type="submission" date="2019-12" db="EMBL/GenBank/DDBJ databases">
        <title>Novel species isolated from a subtropical stream in China.</title>
        <authorList>
            <person name="Lu H."/>
        </authorList>
    </citation>
    <scope>NUCLEOTIDE SEQUENCE [LARGE SCALE GENOMIC DNA]</scope>
    <source>
        <strain evidence="2 3">FT127W</strain>
    </source>
</reference>
<evidence type="ECO:0000256" key="1">
    <source>
        <dbReference type="SAM" id="Phobius"/>
    </source>
</evidence>
<feature type="transmembrane region" description="Helical" evidence="1">
    <location>
        <begin position="157"/>
        <end position="180"/>
    </location>
</feature>
<comment type="caution">
    <text evidence="2">The sequence shown here is derived from an EMBL/GenBank/DDBJ whole genome shotgun (WGS) entry which is preliminary data.</text>
</comment>
<keyword evidence="1" id="KW-1133">Transmembrane helix</keyword>
<gene>
    <name evidence="2" type="ORF">GTP77_26695</name>
</gene>
<evidence type="ECO:0000313" key="2">
    <source>
        <dbReference type="EMBL" id="MYN10912.1"/>
    </source>
</evidence>
<dbReference type="RefSeq" id="WP_161075193.1">
    <property type="nucleotide sequence ID" value="NZ_WWCU01000048.1"/>
</dbReference>
<sequence>MRIDQLRIALRPRPAPQALDLGFALLRAHAGPVYKTWLALWLPLCALSVAMIFMLPDYTLLWMLLPWWLRPLLERGPLYVLSRQVFGEDVSWRQALRAWPRQLGGGWVRQLTWWRLAMPGRGLYQPVWQLEQARGAAASERRAALGRNGTGAAAYRFGLACAHFEGVLNFGMMALVGLFLSDTTMNPLAFLSKGPHSTLVDMLAMVFYGVAGGVMGPIYTACCFTLYLNRRATLEAWDIEITLRQIQAPAARHQPQAGHAKPLLLAALACIAAVLMAAAPAPRAEALQPAAPAPAPGGVQCARPKQLPDVVGKHAPPHSVEQALLRKELRQLYNSDDLRGYKCEDSWHLKDFKAAKPEKPPRMPDLSALAFAIKLVLIASGVMLVAWLLHRYRGKFAWLLPAPEVLAATEIAGLDIRAESLPPDVADAVRNLWERGERRAALALLYRATLSRLVQQDGLLLAQGATEGDCLRLAQQAALPPARYAIAATATTLWLNGAYGARWPDSAALYAACDAWRAQFDAVAVPATAPAGELP</sequence>
<dbReference type="AlphaFoldDB" id="A0A7X4HI16"/>
<proteinExistence type="predicted"/>
<name>A0A7X4HI16_9BURK</name>
<keyword evidence="1" id="KW-0812">Transmembrane</keyword>
<feature type="transmembrane region" description="Helical" evidence="1">
    <location>
        <begin position="366"/>
        <end position="389"/>
    </location>
</feature>
<evidence type="ECO:0008006" key="4">
    <source>
        <dbReference type="Google" id="ProtNLM"/>
    </source>
</evidence>
<feature type="transmembrane region" description="Helical" evidence="1">
    <location>
        <begin position="262"/>
        <end position="281"/>
    </location>
</feature>
<keyword evidence="3" id="KW-1185">Reference proteome</keyword>
<evidence type="ECO:0000313" key="3">
    <source>
        <dbReference type="Proteomes" id="UP000450676"/>
    </source>
</evidence>
<organism evidence="2 3">
    <name type="scientific">Pseudoduganella aquatica</name>
    <dbReference type="NCBI Taxonomy" id="2660641"/>
    <lineage>
        <taxon>Bacteria</taxon>
        <taxon>Pseudomonadati</taxon>
        <taxon>Pseudomonadota</taxon>
        <taxon>Betaproteobacteria</taxon>
        <taxon>Burkholderiales</taxon>
        <taxon>Oxalobacteraceae</taxon>
        <taxon>Telluria group</taxon>
        <taxon>Pseudoduganella</taxon>
    </lineage>
</organism>
<accession>A0A7X4HI16</accession>